<dbReference type="Proteomes" id="UP000033671">
    <property type="component" value="Unassembled WGS sequence"/>
</dbReference>
<feature type="region of interest" description="Disordered" evidence="1">
    <location>
        <begin position="385"/>
        <end position="408"/>
    </location>
</feature>
<dbReference type="AlphaFoldDB" id="A0A0F3P416"/>
<gene>
    <name evidence="2" type="ORF">OTSTA716_1238</name>
</gene>
<name>A0A0F3P416_ORITS</name>
<feature type="compositionally biased region" description="Basic and acidic residues" evidence="1">
    <location>
        <begin position="395"/>
        <end position="408"/>
    </location>
</feature>
<evidence type="ECO:0000256" key="1">
    <source>
        <dbReference type="SAM" id="MobiDB-lite"/>
    </source>
</evidence>
<dbReference type="PATRIC" id="fig|1359175.3.peg.2203"/>
<evidence type="ECO:0000313" key="2">
    <source>
        <dbReference type="EMBL" id="KJV74651.1"/>
    </source>
</evidence>
<comment type="caution">
    <text evidence="2">The sequence shown here is derived from an EMBL/GenBank/DDBJ whole genome shotgun (WGS) entry which is preliminary data.</text>
</comment>
<protein>
    <submittedName>
        <fullName evidence="2">Uncharacterized protein</fullName>
    </submittedName>
</protein>
<accession>A0A0F3P416</accession>
<dbReference type="RefSeq" id="WP_045917190.1">
    <property type="nucleotide sequence ID" value="NZ_LAOA01000049.1"/>
</dbReference>
<sequence length="408" mass="46236">MFDENKIGLQIMPYDESVSKDEVICKIGNSWNIFSKNVLNIGIIANMLKGENIQFLQISDNSSNIKIKESILSPLLIALSKGVCSSNLKKVEIILNKFSVRCMSNLSVWLEDNNALTIFELKCNNFDSRFSEGLKSILTKTSLEKIVLNRHTALQHIVGYFSSTKYLNLTTLDLSCSFDRNSEEDLSTYAPKFTNILLNSMPNLKEFIYDGHKDIKQILLNNLRSVNYSDSYLKFRSILYPNLSPKHNQQDQEQQIIDLTVESSTIEPQSKCDINGTSFLPHFFDIFDKMTSYFFYKDIPPYPPPSYHSLFSNCNNVEASTSTSSNYMNTYGITTLDFSRYIPLCPILPYPEISSNRNNTDASTSTSSNCINILDVTSNISSKESDDVLLSGEDSSDRSLVIDEDRCE</sequence>
<proteinExistence type="predicted"/>
<organism evidence="2 3">
    <name type="scientific">Orientia tsutsugamushi str. TA716</name>
    <dbReference type="NCBI Taxonomy" id="1359175"/>
    <lineage>
        <taxon>Bacteria</taxon>
        <taxon>Pseudomonadati</taxon>
        <taxon>Pseudomonadota</taxon>
        <taxon>Alphaproteobacteria</taxon>
        <taxon>Rickettsiales</taxon>
        <taxon>Rickettsiaceae</taxon>
        <taxon>Rickettsieae</taxon>
        <taxon>Orientia</taxon>
    </lineage>
</organism>
<evidence type="ECO:0000313" key="3">
    <source>
        <dbReference type="Proteomes" id="UP000033671"/>
    </source>
</evidence>
<reference evidence="2 3" key="1">
    <citation type="submission" date="2015-01" db="EMBL/GenBank/DDBJ databases">
        <title>Genome Sequencing of Rickettsiales.</title>
        <authorList>
            <person name="Daugherty S.C."/>
            <person name="Su Q."/>
            <person name="Abolude K."/>
            <person name="Beier-Sexton M."/>
            <person name="Carlyon J.A."/>
            <person name="Carter R."/>
            <person name="Day N.P."/>
            <person name="Dumler S.J."/>
            <person name="Dyachenko V."/>
            <person name="Godinez A."/>
            <person name="Kurtti T.J."/>
            <person name="Lichay M."/>
            <person name="Mullins K.E."/>
            <person name="Ott S."/>
            <person name="Pappas-Brown V."/>
            <person name="Paris D.H."/>
            <person name="Patel P."/>
            <person name="Richards A.L."/>
            <person name="Sadzewicz L."/>
            <person name="Sears K."/>
            <person name="Seidman D."/>
            <person name="Sengamalay N."/>
            <person name="Stenos J."/>
            <person name="Tallon L.J."/>
            <person name="Vincent G."/>
            <person name="Fraser C.M."/>
            <person name="Munderloh U."/>
            <person name="Dunning-Hotopp J.C."/>
        </authorList>
    </citation>
    <scope>NUCLEOTIDE SEQUENCE [LARGE SCALE GENOMIC DNA]</scope>
    <source>
        <strain evidence="2 3">TA716</strain>
    </source>
</reference>
<dbReference type="EMBL" id="LAOA01000049">
    <property type="protein sequence ID" value="KJV74651.1"/>
    <property type="molecule type" value="Genomic_DNA"/>
</dbReference>
<dbReference type="SUPFAM" id="SSF52047">
    <property type="entry name" value="RNI-like"/>
    <property type="match status" value="1"/>
</dbReference>